<sequence length="407" mass="47004">MQSETTSGNTLNVPINSCSSSSSSNINNDHVYRLTPTTPNNKSIFNADPYQVLSMNSSSPANPPSSTSVLCNNIDGNIINLQINFSINQIECICEVLFTSRKIEQLRAFLLKISTSSMYSTSETIMKCRALMLFIDEKFIDLFKILKNFSFSAYNHYAMQHLWYQAHYRQIEKSRGCLLNAVGKYRVRKRFPPPRTIWDGDEVTYSFKDKSRHYLTEQFTHNPYPSIVEKHALARHTGLTLTQVSNWFKNRRQRERLLNGNSKIKRLSGLSIHQRQPIKSVDRNLSSPYASSTFRFTEIKGWIVRIINFNVISEDFTETQSTESKLSVEYNARVGTRSEATRCDKNPLDMPYQDPCKFQVDYKQSPSIYDVNFDCFQLGNYSSASSYVNSSRREDFATNCMNYYRFS</sequence>
<organism evidence="8 9">
    <name type="scientific">Trichobilharzia regenti</name>
    <name type="common">Nasal bird schistosome</name>
    <dbReference type="NCBI Taxonomy" id="157069"/>
    <lineage>
        <taxon>Eukaryota</taxon>
        <taxon>Metazoa</taxon>
        <taxon>Spiralia</taxon>
        <taxon>Lophotrochozoa</taxon>
        <taxon>Platyhelminthes</taxon>
        <taxon>Trematoda</taxon>
        <taxon>Digenea</taxon>
        <taxon>Strigeidida</taxon>
        <taxon>Schistosomatoidea</taxon>
        <taxon>Schistosomatidae</taxon>
        <taxon>Trichobilharzia</taxon>
    </lineage>
</organism>
<dbReference type="PROSITE" id="PS50071">
    <property type="entry name" value="HOMEOBOX_2"/>
    <property type="match status" value="1"/>
</dbReference>
<feature type="compositionally biased region" description="Polar residues" evidence="6">
    <location>
        <begin position="1"/>
        <end position="14"/>
    </location>
</feature>
<evidence type="ECO:0000313" key="8">
    <source>
        <dbReference type="Proteomes" id="UP000050795"/>
    </source>
</evidence>
<keyword evidence="1 4" id="KW-0238">DNA-binding</keyword>
<evidence type="ECO:0000256" key="3">
    <source>
        <dbReference type="ARBA" id="ARBA00023242"/>
    </source>
</evidence>
<evidence type="ECO:0000256" key="6">
    <source>
        <dbReference type="SAM" id="MobiDB-lite"/>
    </source>
</evidence>
<dbReference type="Gene3D" id="1.10.10.60">
    <property type="entry name" value="Homeodomain-like"/>
    <property type="match status" value="1"/>
</dbReference>
<feature type="domain" description="Homeobox" evidence="7">
    <location>
        <begin position="206"/>
        <end position="258"/>
    </location>
</feature>
<evidence type="ECO:0000256" key="1">
    <source>
        <dbReference type="ARBA" id="ARBA00023125"/>
    </source>
</evidence>
<dbReference type="InterPro" id="IPR001356">
    <property type="entry name" value="HD"/>
</dbReference>
<keyword evidence="3 4" id="KW-0539">Nucleus</keyword>
<dbReference type="InterPro" id="IPR017970">
    <property type="entry name" value="Homeobox_CS"/>
</dbReference>
<reference evidence="8" key="1">
    <citation type="submission" date="2022-06" db="EMBL/GenBank/DDBJ databases">
        <authorList>
            <person name="Berger JAMES D."/>
            <person name="Berger JAMES D."/>
        </authorList>
    </citation>
    <scope>NUCLEOTIDE SEQUENCE [LARGE SCALE GENOMIC DNA]</scope>
</reference>
<evidence type="ECO:0000256" key="5">
    <source>
        <dbReference type="RuleBase" id="RU000682"/>
    </source>
</evidence>
<name>A0AA85JKN6_TRIRE</name>
<evidence type="ECO:0000313" key="9">
    <source>
        <dbReference type="WBParaSite" id="TREG1_36820.1"/>
    </source>
</evidence>
<evidence type="ECO:0000256" key="2">
    <source>
        <dbReference type="ARBA" id="ARBA00023155"/>
    </source>
</evidence>
<reference evidence="9" key="2">
    <citation type="submission" date="2023-11" db="UniProtKB">
        <authorList>
            <consortium name="WormBaseParasite"/>
        </authorList>
    </citation>
    <scope>IDENTIFICATION</scope>
</reference>
<dbReference type="PANTHER" id="PTHR10390:SF44">
    <property type="entry name" value="SIX HOMEOBOX 4"/>
    <property type="match status" value="1"/>
</dbReference>
<dbReference type="SMART" id="SM00389">
    <property type="entry name" value="HOX"/>
    <property type="match status" value="1"/>
</dbReference>
<feature type="DNA-binding region" description="Homeobox" evidence="4">
    <location>
        <begin position="208"/>
        <end position="259"/>
    </location>
</feature>
<dbReference type="PANTHER" id="PTHR10390">
    <property type="entry name" value="HOMEOBOX PROTEIN SIX"/>
    <property type="match status" value="1"/>
</dbReference>
<proteinExistence type="predicted"/>
<dbReference type="WBParaSite" id="TREG1_36820.1">
    <property type="protein sequence ID" value="TREG1_36820.1"/>
    <property type="gene ID" value="TREG1_36820"/>
</dbReference>
<dbReference type="PROSITE" id="PS00027">
    <property type="entry name" value="HOMEOBOX_1"/>
    <property type="match status" value="1"/>
</dbReference>
<dbReference type="GO" id="GO:0005667">
    <property type="term" value="C:transcription regulator complex"/>
    <property type="evidence" value="ECO:0007669"/>
    <property type="project" value="TreeGrafter"/>
</dbReference>
<dbReference type="CDD" id="cd00086">
    <property type="entry name" value="homeodomain"/>
    <property type="match status" value="1"/>
</dbReference>
<dbReference type="InterPro" id="IPR031701">
    <property type="entry name" value="SIX1_SD"/>
</dbReference>
<dbReference type="Pfam" id="PF16878">
    <property type="entry name" value="SIX1_SD"/>
    <property type="match status" value="1"/>
</dbReference>
<dbReference type="GO" id="GO:0005634">
    <property type="term" value="C:nucleus"/>
    <property type="evidence" value="ECO:0007669"/>
    <property type="project" value="UniProtKB-SubCell"/>
</dbReference>
<keyword evidence="2 4" id="KW-0371">Homeobox</keyword>
<dbReference type="Pfam" id="PF00046">
    <property type="entry name" value="Homeodomain"/>
    <property type="match status" value="1"/>
</dbReference>
<dbReference type="InterPro" id="IPR009057">
    <property type="entry name" value="Homeodomain-like_sf"/>
</dbReference>
<evidence type="ECO:0000256" key="4">
    <source>
        <dbReference type="PROSITE-ProRule" id="PRU00108"/>
    </source>
</evidence>
<dbReference type="GO" id="GO:0000981">
    <property type="term" value="F:DNA-binding transcription factor activity, RNA polymerase II-specific"/>
    <property type="evidence" value="ECO:0007669"/>
    <property type="project" value="InterPro"/>
</dbReference>
<protein>
    <submittedName>
        <fullName evidence="9">Homeobox domain-containing protein</fullName>
    </submittedName>
</protein>
<dbReference type="Proteomes" id="UP000050795">
    <property type="component" value="Unassembled WGS sequence"/>
</dbReference>
<evidence type="ECO:0000259" key="7">
    <source>
        <dbReference type="PROSITE" id="PS50071"/>
    </source>
</evidence>
<comment type="subcellular location">
    <subcellularLocation>
        <location evidence="4 5">Nucleus</location>
    </subcellularLocation>
</comment>
<accession>A0AA85JKN6</accession>
<dbReference type="AlphaFoldDB" id="A0AA85JKN6"/>
<dbReference type="GO" id="GO:0000978">
    <property type="term" value="F:RNA polymerase II cis-regulatory region sequence-specific DNA binding"/>
    <property type="evidence" value="ECO:0007669"/>
    <property type="project" value="TreeGrafter"/>
</dbReference>
<feature type="region of interest" description="Disordered" evidence="6">
    <location>
        <begin position="1"/>
        <end position="23"/>
    </location>
</feature>
<keyword evidence="8" id="KW-1185">Reference proteome</keyword>
<dbReference type="SUPFAM" id="SSF46689">
    <property type="entry name" value="Homeodomain-like"/>
    <property type="match status" value="1"/>
</dbReference>